<protein>
    <recommendedName>
        <fullName evidence="3">Bh protein</fullName>
    </recommendedName>
</protein>
<sequence length="104" mass="12142">MSTEHVELHCETCDLDTSHELHYAGRLLESTRCTRCGTHLEVNPRTMLPAYAHDLEKRILSKPGRMLRRARKDPWGYLRSLPGAVLRQPVKFVREFSEVLRRKS</sequence>
<organism evidence="1 2">
    <name type="scientific">Nocardioides bigeumensis</name>
    <dbReference type="NCBI Taxonomy" id="433657"/>
    <lineage>
        <taxon>Bacteria</taxon>
        <taxon>Bacillati</taxon>
        <taxon>Actinomycetota</taxon>
        <taxon>Actinomycetes</taxon>
        <taxon>Propionibacteriales</taxon>
        <taxon>Nocardioidaceae</taxon>
        <taxon>Nocardioides</taxon>
    </lineage>
</organism>
<dbReference type="EMBL" id="BAAAQQ010000012">
    <property type="protein sequence ID" value="GAA2127347.1"/>
    <property type="molecule type" value="Genomic_DNA"/>
</dbReference>
<comment type="caution">
    <text evidence="1">The sequence shown here is derived from an EMBL/GenBank/DDBJ whole genome shotgun (WGS) entry which is preliminary data.</text>
</comment>
<name>A0ABP5K5L7_9ACTN</name>
<dbReference type="RefSeq" id="WP_344304248.1">
    <property type="nucleotide sequence ID" value="NZ_BAAAQQ010000012.1"/>
</dbReference>
<gene>
    <name evidence="1" type="ORF">GCM10009843_26640</name>
</gene>
<evidence type="ECO:0000313" key="2">
    <source>
        <dbReference type="Proteomes" id="UP001500575"/>
    </source>
</evidence>
<keyword evidence="2" id="KW-1185">Reference proteome</keyword>
<evidence type="ECO:0000313" key="1">
    <source>
        <dbReference type="EMBL" id="GAA2127347.1"/>
    </source>
</evidence>
<proteinExistence type="predicted"/>
<reference evidence="2" key="1">
    <citation type="journal article" date="2019" name="Int. J. Syst. Evol. Microbiol.">
        <title>The Global Catalogue of Microorganisms (GCM) 10K type strain sequencing project: providing services to taxonomists for standard genome sequencing and annotation.</title>
        <authorList>
            <consortium name="The Broad Institute Genomics Platform"/>
            <consortium name="The Broad Institute Genome Sequencing Center for Infectious Disease"/>
            <person name="Wu L."/>
            <person name="Ma J."/>
        </authorList>
    </citation>
    <scope>NUCLEOTIDE SEQUENCE [LARGE SCALE GENOMIC DNA]</scope>
    <source>
        <strain evidence="2">JCM 16021</strain>
    </source>
</reference>
<evidence type="ECO:0008006" key="3">
    <source>
        <dbReference type="Google" id="ProtNLM"/>
    </source>
</evidence>
<dbReference type="Proteomes" id="UP001500575">
    <property type="component" value="Unassembled WGS sequence"/>
</dbReference>
<accession>A0ABP5K5L7</accession>